<proteinExistence type="predicted"/>
<name>A0ABQ0LIL5_MYCCL</name>
<dbReference type="EMBL" id="DF846709">
    <property type="protein sequence ID" value="GAT50881.1"/>
    <property type="molecule type" value="Genomic_DNA"/>
</dbReference>
<gene>
    <name evidence="1" type="ORF">MCHLO_08073</name>
</gene>
<feature type="non-terminal residue" evidence="1">
    <location>
        <position position="1"/>
    </location>
</feature>
<evidence type="ECO:0000313" key="2">
    <source>
        <dbReference type="Proteomes" id="UP000815677"/>
    </source>
</evidence>
<reference evidence="1" key="1">
    <citation type="submission" date="2014-09" db="EMBL/GenBank/DDBJ databases">
        <title>Genome sequence of the luminous mushroom Mycena chlorophos for searching fungal bioluminescence genes.</title>
        <authorList>
            <person name="Tanaka Y."/>
            <person name="Kasuga D."/>
            <person name="Oba Y."/>
            <person name="Hase S."/>
            <person name="Sato K."/>
            <person name="Oba Y."/>
            <person name="Sakakibara Y."/>
        </authorList>
    </citation>
    <scope>NUCLEOTIDE SEQUENCE</scope>
</reference>
<organism evidence="1 2">
    <name type="scientific">Mycena chlorophos</name>
    <name type="common">Agaric fungus</name>
    <name type="synonym">Agaricus chlorophos</name>
    <dbReference type="NCBI Taxonomy" id="658473"/>
    <lineage>
        <taxon>Eukaryota</taxon>
        <taxon>Fungi</taxon>
        <taxon>Dikarya</taxon>
        <taxon>Basidiomycota</taxon>
        <taxon>Agaricomycotina</taxon>
        <taxon>Agaricomycetes</taxon>
        <taxon>Agaricomycetidae</taxon>
        <taxon>Agaricales</taxon>
        <taxon>Marasmiineae</taxon>
        <taxon>Mycenaceae</taxon>
        <taxon>Mycena</taxon>
    </lineage>
</organism>
<protein>
    <recommendedName>
        <fullName evidence="3">Prolyl 4-hydroxylase alpha subunit Fe(2+) 2OG dioxygenase domain-containing protein</fullName>
    </recommendedName>
</protein>
<evidence type="ECO:0008006" key="3">
    <source>
        <dbReference type="Google" id="ProtNLM"/>
    </source>
</evidence>
<accession>A0ABQ0LIL5</accession>
<sequence>FVDLAKLREPQLAHLKEAYKIEVSPDGALRLRVRRFSTMLSHDMLSAILAAIHLEMGDADLASIRPTARLRGLNIYGPGMAEAAAPSVHCMALRSKTTSGSEQTMTVLVHLPTPNDSDTEGGGHMFAREGVVWTWDPSTRLPDDTVTAPKAQLAYVAFTNETTHTVAPLRSGHRLEE</sequence>
<evidence type="ECO:0000313" key="1">
    <source>
        <dbReference type="EMBL" id="GAT50881.1"/>
    </source>
</evidence>
<dbReference type="Proteomes" id="UP000815677">
    <property type="component" value="Unassembled WGS sequence"/>
</dbReference>
<keyword evidence="2" id="KW-1185">Reference proteome</keyword>